<gene>
    <name evidence="2" type="ORF">E2C01_049432</name>
</gene>
<name>A0A5B7GG15_PORTR</name>
<comment type="caution">
    <text evidence="2">The sequence shown here is derived from an EMBL/GenBank/DDBJ whole genome shotgun (WGS) entry which is preliminary data.</text>
</comment>
<reference evidence="2 3" key="1">
    <citation type="submission" date="2019-05" db="EMBL/GenBank/DDBJ databases">
        <title>Another draft genome of Portunus trituberculatus and its Hox gene families provides insights of decapod evolution.</title>
        <authorList>
            <person name="Jeong J.-H."/>
            <person name="Song I."/>
            <person name="Kim S."/>
            <person name="Choi T."/>
            <person name="Kim D."/>
            <person name="Ryu S."/>
            <person name="Kim W."/>
        </authorList>
    </citation>
    <scope>NUCLEOTIDE SEQUENCE [LARGE SCALE GENOMIC DNA]</scope>
    <source>
        <tissue evidence="2">Muscle</tissue>
    </source>
</reference>
<dbReference type="AlphaFoldDB" id="A0A5B7GG15"/>
<evidence type="ECO:0000313" key="2">
    <source>
        <dbReference type="EMBL" id="MPC55494.1"/>
    </source>
</evidence>
<sequence length="72" mass="7786">MKGNKRHANERLPSGAQGGKGSASPSASPPPQPFLPSFLPSFIIFYCFTQQSLRQVVSGQTRPWEQLPEGSA</sequence>
<proteinExistence type="predicted"/>
<keyword evidence="3" id="KW-1185">Reference proteome</keyword>
<protein>
    <submittedName>
        <fullName evidence="2">Uncharacterized protein</fullName>
    </submittedName>
</protein>
<accession>A0A5B7GG15</accession>
<evidence type="ECO:0000256" key="1">
    <source>
        <dbReference type="SAM" id="MobiDB-lite"/>
    </source>
</evidence>
<organism evidence="2 3">
    <name type="scientific">Portunus trituberculatus</name>
    <name type="common">Swimming crab</name>
    <name type="synonym">Neptunus trituberculatus</name>
    <dbReference type="NCBI Taxonomy" id="210409"/>
    <lineage>
        <taxon>Eukaryota</taxon>
        <taxon>Metazoa</taxon>
        <taxon>Ecdysozoa</taxon>
        <taxon>Arthropoda</taxon>
        <taxon>Crustacea</taxon>
        <taxon>Multicrustacea</taxon>
        <taxon>Malacostraca</taxon>
        <taxon>Eumalacostraca</taxon>
        <taxon>Eucarida</taxon>
        <taxon>Decapoda</taxon>
        <taxon>Pleocyemata</taxon>
        <taxon>Brachyura</taxon>
        <taxon>Eubrachyura</taxon>
        <taxon>Portunoidea</taxon>
        <taxon>Portunidae</taxon>
        <taxon>Portuninae</taxon>
        <taxon>Portunus</taxon>
    </lineage>
</organism>
<dbReference type="Proteomes" id="UP000324222">
    <property type="component" value="Unassembled WGS sequence"/>
</dbReference>
<evidence type="ECO:0000313" key="3">
    <source>
        <dbReference type="Proteomes" id="UP000324222"/>
    </source>
</evidence>
<dbReference type="EMBL" id="VSRR010013227">
    <property type="protein sequence ID" value="MPC55494.1"/>
    <property type="molecule type" value="Genomic_DNA"/>
</dbReference>
<feature type="region of interest" description="Disordered" evidence="1">
    <location>
        <begin position="1"/>
        <end position="33"/>
    </location>
</feature>